<name>A0A1Q9DU77_SYMMI</name>
<gene>
    <name evidence="2" type="ORF">AK812_SmicGene18775</name>
</gene>
<dbReference type="InterPro" id="IPR029063">
    <property type="entry name" value="SAM-dependent_MTases_sf"/>
</dbReference>
<dbReference type="Proteomes" id="UP000186817">
    <property type="component" value="Unassembled WGS sequence"/>
</dbReference>
<dbReference type="Pfam" id="PF08241">
    <property type="entry name" value="Methyltransf_11"/>
    <property type="match status" value="1"/>
</dbReference>
<evidence type="ECO:0000313" key="3">
    <source>
        <dbReference type="Proteomes" id="UP000186817"/>
    </source>
</evidence>
<dbReference type="EMBL" id="LSRX01000387">
    <property type="protein sequence ID" value="OLP98735.1"/>
    <property type="molecule type" value="Genomic_DNA"/>
</dbReference>
<protein>
    <recommendedName>
        <fullName evidence="1">Methyltransferase type 11 domain-containing protein</fullName>
    </recommendedName>
</protein>
<organism evidence="2 3">
    <name type="scientific">Symbiodinium microadriaticum</name>
    <name type="common">Dinoflagellate</name>
    <name type="synonym">Zooxanthella microadriatica</name>
    <dbReference type="NCBI Taxonomy" id="2951"/>
    <lineage>
        <taxon>Eukaryota</taxon>
        <taxon>Sar</taxon>
        <taxon>Alveolata</taxon>
        <taxon>Dinophyceae</taxon>
        <taxon>Suessiales</taxon>
        <taxon>Symbiodiniaceae</taxon>
        <taxon>Symbiodinium</taxon>
    </lineage>
</organism>
<reference evidence="2 3" key="1">
    <citation type="submission" date="2016-02" db="EMBL/GenBank/DDBJ databases">
        <title>Genome analysis of coral dinoflagellate symbionts highlights evolutionary adaptations to a symbiotic lifestyle.</title>
        <authorList>
            <person name="Aranda M."/>
            <person name="Li Y."/>
            <person name="Liew Y.J."/>
            <person name="Baumgarten S."/>
            <person name="Simakov O."/>
            <person name="Wilson M."/>
            <person name="Piel J."/>
            <person name="Ashoor H."/>
            <person name="Bougouffa S."/>
            <person name="Bajic V.B."/>
            <person name="Ryu T."/>
            <person name="Ravasi T."/>
            <person name="Bayer T."/>
            <person name="Micklem G."/>
            <person name="Kim H."/>
            <person name="Bhak J."/>
            <person name="Lajeunesse T.C."/>
            <person name="Voolstra C.R."/>
        </authorList>
    </citation>
    <scope>NUCLEOTIDE SEQUENCE [LARGE SCALE GENOMIC DNA]</scope>
    <source>
        <strain evidence="2 3">CCMP2467</strain>
    </source>
</reference>
<evidence type="ECO:0000259" key="1">
    <source>
        <dbReference type="Pfam" id="PF08241"/>
    </source>
</evidence>
<proteinExistence type="predicted"/>
<sequence length="69" mass="7258">MNASINFSFKCQEIGCGSGLPSLCALALGAEVVATDLEELPLQLLQAAADAQELPGSLEVMQASEFFRL</sequence>
<feature type="domain" description="Methyltransferase type 11" evidence="1">
    <location>
        <begin position="13"/>
        <end position="63"/>
    </location>
</feature>
<evidence type="ECO:0000313" key="2">
    <source>
        <dbReference type="EMBL" id="OLP98735.1"/>
    </source>
</evidence>
<dbReference type="GO" id="GO:0008757">
    <property type="term" value="F:S-adenosylmethionine-dependent methyltransferase activity"/>
    <property type="evidence" value="ECO:0007669"/>
    <property type="project" value="InterPro"/>
</dbReference>
<dbReference type="Gene3D" id="3.40.50.150">
    <property type="entry name" value="Vaccinia Virus protein VP39"/>
    <property type="match status" value="1"/>
</dbReference>
<accession>A0A1Q9DU77</accession>
<dbReference type="AlphaFoldDB" id="A0A1Q9DU77"/>
<comment type="caution">
    <text evidence="2">The sequence shown here is derived from an EMBL/GenBank/DDBJ whole genome shotgun (WGS) entry which is preliminary data.</text>
</comment>
<dbReference type="SUPFAM" id="SSF53335">
    <property type="entry name" value="S-adenosyl-L-methionine-dependent methyltransferases"/>
    <property type="match status" value="1"/>
</dbReference>
<keyword evidence="3" id="KW-1185">Reference proteome</keyword>
<dbReference type="InterPro" id="IPR013216">
    <property type="entry name" value="Methyltransf_11"/>
</dbReference>